<dbReference type="CDD" id="cd16408">
    <property type="entry name" value="ParB_N_like"/>
    <property type="match status" value="1"/>
</dbReference>
<dbReference type="InterPro" id="IPR003115">
    <property type="entry name" value="ParB_N"/>
</dbReference>
<evidence type="ECO:0000259" key="2">
    <source>
        <dbReference type="SMART" id="SM00470"/>
    </source>
</evidence>
<evidence type="ECO:0000256" key="1">
    <source>
        <dbReference type="ARBA" id="ARBA00006295"/>
    </source>
</evidence>
<gene>
    <name evidence="3" type="ORF">HGO97_020535</name>
</gene>
<comment type="similarity">
    <text evidence="1">Belongs to the ParB family.</text>
</comment>
<dbReference type="SMART" id="SM00470">
    <property type="entry name" value="ParB"/>
    <property type="match status" value="1"/>
</dbReference>
<proteinExistence type="inferred from homology"/>
<dbReference type="InterPro" id="IPR004437">
    <property type="entry name" value="ParB/RepB/Spo0J"/>
</dbReference>
<dbReference type="Pfam" id="PF02195">
    <property type="entry name" value="ParB_N"/>
    <property type="match status" value="1"/>
</dbReference>
<dbReference type="EMBL" id="JABACJ020000029">
    <property type="protein sequence ID" value="MBU3878193.1"/>
    <property type="molecule type" value="Genomic_DNA"/>
</dbReference>
<sequence length="324" mass="36332">MKADAPKRKIFNDAVDLLCGADDQSAPENGIQMLPIDNIRPFRNHPFRLYEGERLEDMVESIREHGILSPVIVWKNPEGYEMLAGHNRQNAAKLAGLTEVPAIVKTDLTEQEAYVYVIETNVMQRGFAELLPSEKAAVLAERYEKVSSQGKRNDILQEIAKLNGADTETCGHDVHKLKGRDAVGEEYGMTGRNIARYIRVNQLEKSLKKHLDEGELSLVSAVELSHLSPKEQKIISKMAEQGKIRLNSNTVKSIKALAGEVTEKSVLEHVGHKKEKKRDACKTIQLSLNVYERFFSDVKAEDVAGIVEEALEAWFTESRGREVV</sequence>
<reference evidence="3 4" key="1">
    <citation type="submission" date="2021-06" db="EMBL/GenBank/DDBJ databases">
        <title>Faecalicatena sp. nov. isolated from porcine feces.</title>
        <authorList>
            <person name="Oh B.S."/>
            <person name="Lee J.H."/>
        </authorList>
    </citation>
    <scope>NUCLEOTIDE SEQUENCE [LARGE SCALE GENOMIC DNA]</scope>
    <source>
        <strain evidence="3 4">AGMB00832</strain>
    </source>
</reference>
<dbReference type="InterPro" id="IPR050336">
    <property type="entry name" value="Chromosome_partition/occlusion"/>
</dbReference>
<keyword evidence="4" id="KW-1185">Reference proteome</keyword>
<evidence type="ECO:0000313" key="4">
    <source>
        <dbReference type="Proteomes" id="UP000723714"/>
    </source>
</evidence>
<dbReference type="NCBIfam" id="TIGR00180">
    <property type="entry name" value="parB_part"/>
    <property type="match status" value="1"/>
</dbReference>
<dbReference type="Proteomes" id="UP000723714">
    <property type="component" value="Unassembled WGS sequence"/>
</dbReference>
<evidence type="ECO:0000313" key="3">
    <source>
        <dbReference type="EMBL" id="MBU3878193.1"/>
    </source>
</evidence>
<feature type="domain" description="ParB-like N-terminal" evidence="2">
    <location>
        <begin position="32"/>
        <end position="121"/>
    </location>
</feature>
<accession>A0ABS6D9A2</accession>
<dbReference type="PANTHER" id="PTHR33375:SF1">
    <property type="entry name" value="CHROMOSOME-PARTITIONING PROTEIN PARB-RELATED"/>
    <property type="match status" value="1"/>
</dbReference>
<comment type="caution">
    <text evidence="3">The sequence shown here is derived from an EMBL/GenBank/DDBJ whole genome shotgun (WGS) entry which is preliminary data.</text>
</comment>
<dbReference type="RefSeq" id="WP_216244827.1">
    <property type="nucleotide sequence ID" value="NZ_JABACJ020000029.1"/>
</dbReference>
<protein>
    <submittedName>
        <fullName evidence="3">ParB/RepB/Spo0J family partition protein</fullName>
    </submittedName>
</protein>
<name>A0ABS6D9A2_9FIRM</name>
<organism evidence="3 4">
    <name type="scientific">Faecalicatena faecalis</name>
    <dbReference type="NCBI Taxonomy" id="2726362"/>
    <lineage>
        <taxon>Bacteria</taxon>
        <taxon>Bacillati</taxon>
        <taxon>Bacillota</taxon>
        <taxon>Clostridia</taxon>
        <taxon>Lachnospirales</taxon>
        <taxon>Lachnospiraceae</taxon>
        <taxon>Faecalicatena</taxon>
    </lineage>
</organism>
<dbReference type="PANTHER" id="PTHR33375">
    <property type="entry name" value="CHROMOSOME-PARTITIONING PROTEIN PARB-RELATED"/>
    <property type="match status" value="1"/>
</dbReference>